<dbReference type="InterPro" id="IPR053137">
    <property type="entry name" value="NLR-like"/>
</dbReference>
<dbReference type="InterPro" id="IPR035994">
    <property type="entry name" value="Nucleoside_phosphorylase_sf"/>
</dbReference>
<evidence type="ECO:0000313" key="2">
    <source>
        <dbReference type="Proteomes" id="UP000001745"/>
    </source>
</evidence>
<reference evidence="2" key="1">
    <citation type="journal article" date="2015" name="Genome Announc.">
        <title>Genome sequence of the AIDS-associated pathogen Penicillium marneffei (ATCC18224) and its near taxonomic relative Talaromyces stipitatus (ATCC10500).</title>
        <authorList>
            <person name="Nierman W.C."/>
            <person name="Fedorova-Abrams N.D."/>
            <person name="Andrianopoulos A."/>
        </authorList>
    </citation>
    <scope>NUCLEOTIDE SEQUENCE [LARGE SCALE GENOMIC DNA]</scope>
    <source>
        <strain evidence="2">ATCC 10500 / CBS 375.48 / QM 6759 / NRRL 1006</strain>
    </source>
</reference>
<dbReference type="PhylomeDB" id="B8MQE9"/>
<evidence type="ECO:0000313" key="1">
    <source>
        <dbReference type="EMBL" id="EED13351.1"/>
    </source>
</evidence>
<dbReference type="OrthoDB" id="1577640at2759"/>
<gene>
    <name evidence="1" type="ORF">TSTA_058390</name>
</gene>
<dbReference type="InParanoid" id="B8MQE9"/>
<sequence>MESSSISSFQHGDYAVGWISSLQLEMAAAKAMPEEIHPRLSQPQHGHNRYVLGIVGSHNVLVACLPSGIYDATSAAVVAEQIKPSGLLPNIVQYDSGKTITLGRFECTGTRNRPPQIVFTTLSNLQSNHRRGKARFHEYLCEVLENVGDTLFHCPGQESDQRIVTESRDDCRNCDSKGTGITRSTIIYCARGTLWNYRVGQPSHEAR</sequence>
<proteinExistence type="predicted"/>
<organism evidence="1 2">
    <name type="scientific">Talaromyces stipitatus (strain ATCC 10500 / CBS 375.48 / QM 6759 / NRRL 1006)</name>
    <name type="common">Penicillium stipitatum</name>
    <dbReference type="NCBI Taxonomy" id="441959"/>
    <lineage>
        <taxon>Eukaryota</taxon>
        <taxon>Fungi</taxon>
        <taxon>Dikarya</taxon>
        <taxon>Ascomycota</taxon>
        <taxon>Pezizomycotina</taxon>
        <taxon>Eurotiomycetes</taxon>
        <taxon>Eurotiomycetidae</taxon>
        <taxon>Eurotiales</taxon>
        <taxon>Trichocomaceae</taxon>
        <taxon>Talaromyces</taxon>
        <taxon>Talaromyces sect. Talaromyces</taxon>
    </lineage>
</organism>
<dbReference type="PANTHER" id="PTHR46082">
    <property type="entry name" value="ATP/GTP-BINDING PROTEIN-RELATED"/>
    <property type="match status" value="1"/>
</dbReference>
<dbReference type="VEuPathDB" id="FungiDB:TSTA_058390"/>
<dbReference type="RefSeq" id="XP_002487462.1">
    <property type="nucleotide sequence ID" value="XM_002487417.1"/>
</dbReference>
<dbReference type="GO" id="GO:0003824">
    <property type="term" value="F:catalytic activity"/>
    <property type="evidence" value="ECO:0007669"/>
    <property type="project" value="InterPro"/>
</dbReference>
<dbReference type="OMA" id="TRSTIIY"/>
<dbReference type="STRING" id="441959.B8MQE9"/>
<dbReference type="PANTHER" id="PTHR46082:SF11">
    <property type="entry name" value="AAA+ ATPASE DOMAIN-CONTAINING PROTEIN-RELATED"/>
    <property type="match status" value="1"/>
</dbReference>
<dbReference type="HOGENOM" id="CLU_1327165_0_0_1"/>
<dbReference type="AlphaFoldDB" id="B8MQE9"/>
<protein>
    <submittedName>
        <fullName evidence="1">Uncharacterized protein</fullName>
    </submittedName>
</protein>
<dbReference type="EMBL" id="EQ962659">
    <property type="protein sequence ID" value="EED13351.1"/>
    <property type="molecule type" value="Genomic_DNA"/>
</dbReference>
<name>B8MQE9_TALSN</name>
<dbReference type="GeneID" id="8106441"/>
<keyword evidence="2" id="KW-1185">Reference proteome</keyword>
<accession>B8MQE9</accession>
<dbReference type="GO" id="GO:0009116">
    <property type="term" value="P:nucleoside metabolic process"/>
    <property type="evidence" value="ECO:0007669"/>
    <property type="project" value="InterPro"/>
</dbReference>
<dbReference type="Gene3D" id="3.40.50.1580">
    <property type="entry name" value="Nucleoside phosphorylase domain"/>
    <property type="match status" value="1"/>
</dbReference>
<dbReference type="Proteomes" id="UP000001745">
    <property type="component" value="Unassembled WGS sequence"/>
</dbReference>